<dbReference type="Proteomes" id="UP000051324">
    <property type="component" value="Unassembled WGS sequence"/>
</dbReference>
<dbReference type="SUPFAM" id="SSF74650">
    <property type="entry name" value="Galactose mutarotase-like"/>
    <property type="match status" value="1"/>
</dbReference>
<feature type="binding site" evidence="8">
    <location>
        <position position="242"/>
    </location>
    <ligand>
        <name>beta-D-galactose</name>
        <dbReference type="ChEBI" id="CHEBI:27667"/>
    </ligand>
</feature>
<proteinExistence type="inferred from homology"/>
<dbReference type="PIRSF" id="PIRSF005096">
    <property type="entry name" value="GALM"/>
    <property type="match status" value="1"/>
</dbReference>
<dbReference type="InterPro" id="IPR008183">
    <property type="entry name" value="Aldose_1/G6P_1-epimerase"/>
</dbReference>
<keyword evidence="4 6" id="KW-0413">Isomerase</keyword>
<comment type="catalytic activity">
    <reaction evidence="6">
        <text>alpha-maltose = beta-maltose</text>
        <dbReference type="Rhea" id="RHEA:21228"/>
        <dbReference type="ChEBI" id="CHEBI:18147"/>
        <dbReference type="ChEBI" id="CHEBI:18167"/>
        <dbReference type="EC" id="5.1.3.21"/>
    </reaction>
</comment>
<dbReference type="OrthoDB" id="9779408at2"/>
<dbReference type="RefSeq" id="WP_025087579.1">
    <property type="nucleotide sequence ID" value="NZ_AZFT01000009.1"/>
</dbReference>
<dbReference type="AlphaFoldDB" id="A0A0R1U738"/>
<feature type="binding site" evidence="9">
    <location>
        <begin position="179"/>
        <end position="181"/>
    </location>
    <ligand>
        <name>beta-D-galactose</name>
        <dbReference type="ChEBI" id="CHEBI:27667"/>
    </ligand>
</feature>
<dbReference type="CDD" id="cd09019">
    <property type="entry name" value="galactose_mutarotase_like"/>
    <property type="match status" value="1"/>
</dbReference>
<evidence type="ECO:0000256" key="8">
    <source>
        <dbReference type="PIRSR" id="PIRSR005096-2"/>
    </source>
</evidence>
<dbReference type="eggNOG" id="COG2017">
    <property type="taxonomic scope" value="Bacteria"/>
</dbReference>
<dbReference type="EC" id="5.1.3.21" evidence="6"/>
<evidence type="ECO:0000256" key="3">
    <source>
        <dbReference type="ARBA" id="ARBA00006206"/>
    </source>
</evidence>
<dbReference type="InterPro" id="IPR047215">
    <property type="entry name" value="Galactose_mutarotase-like"/>
</dbReference>
<dbReference type="PANTHER" id="PTHR10091:SF0">
    <property type="entry name" value="GALACTOSE MUTAROTASE"/>
    <property type="match status" value="1"/>
</dbReference>
<dbReference type="GO" id="GO:0033499">
    <property type="term" value="P:galactose catabolic process via UDP-galactose, Leloir pathway"/>
    <property type="evidence" value="ECO:0007669"/>
    <property type="project" value="TreeGrafter"/>
</dbReference>
<evidence type="ECO:0000256" key="7">
    <source>
        <dbReference type="PIRSR" id="PIRSR005096-1"/>
    </source>
</evidence>
<dbReference type="GO" id="GO:0004034">
    <property type="term" value="F:aldose 1-epimerase activity"/>
    <property type="evidence" value="ECO:0007669"/>
    <property type="project" value="UniProtKB-EC"/>
</dbReference>
<accession>A0A0R1U738</accession>
<comment type="pathway">
    <text evidence="2 6">Carbohydrate metabolism; hexose metabolism.</text>
</comment>
<evidence type="ECO:0000256" key="9">
    <source>
        <dbReference type="PIRSR" id="PIRSR005096-3"/>
    </source>
</evidence>
<gene>
    <name evidence="10" type="ORF">FC32_GL000433</name>
</gene>
<name>A0A0R1U738_9LACO</name>
<evidence type="ECO:0000313" key="11">
    <source>
        <dbReference type="Proteomes" id="UP000051324"/>
    </source>
</evidence>
<keyword evidence="5 6" id="KW-0119">Carbohydrate metabolism</keyword>
<evidence type="ECO:0000256" key="4">
    <source>
        <dbReference type="ARBA" id="ARBA00023235"/>
    </source>
</evidence>
<comment type="similarity">
    <text evidence="3 6">Belongs to the aldose epimerase family.</text>
</comment>
<sequence length="345" mass="38276">MDIFRKNLDTYQGHNVTQITLVNDNGVEISCLTMGAIWQAFNVPDGDGKKNLLLSFDHTKDYYTNAQNICKSIGRVAGRIAGGKCELDGQEVQLPQNENGNMLHGGPNGFSTLNWNYTTSRNNDSVSVIFQKKITEKMDDFPGNILATIIFTLDNDNKVKLSYSALGGAKDSLFNPTNHVYFNLSDRQDLSSHELQIFSDATLETNDKNIPTGRVVDVTGTPLDFREFRNLKAAADENDGFDDAFVVSGAENKEEPIAILRDADSGRQVTIKSDRNALVMYNMPELDTEIKFARDLGKSAIPGEGIALEAQTLPDAINQENFGDIILPKNGKRSYHIEFAYDNFK</sequence>
<dbReference type="InterPro" id="IPR011013">
    <property type="entry name" value="Gal_mutarotase_sf_dom"/>
</dbReference>
<dbReference type="InterPro" id="IPR018052">
    <property type="entry name" value="Ald1_epimerase_CS"/>
</dbReference>
<dbReference type="GO" id="GO:0005737">
    <property type="term" value="C:cytoplasm"/>
    <property type="evidence" value="ECO:0007669"/>
    <property type="project" value="TreeGrafter"/>
</dbReference>
<comment type="caution">
    <text evidence="10">The sequence shown here is derived from an EMBL/GenBank/DDBJ whole genome shotgun (WGS) entry which is preliminary data.</text>
</comment>
<dbReference type="PROSITE" id="PS00545">
    <property type="entry name" value="ALDOSE_1_EPIMERASE"/>
    <property type="match status" value="1"/>
</dbReference>
<comment type="function">
    <text evidence="6">Catalyzes the interconversion of alpha and beta anomers of maltose.</text>
</comment>
<comment type="catalytic activity">
    <reaction evidence="1">
        <text>alpha-D-glucose = beta-D-glucose</text>
        <dbReference type="Rhea" id="RHEA:10264"/>
        <dbReference type="ChEBI" id="CHEBI:15903"/>
        <dbReference type="ChEBI" id="CHEBI:17925"/>
        <dbReference type="EC" id="5.1.3.3"/>
    </reaction>
</comment>
<dbReference type="GO" id="GO:0050558">
    <property type="term" value="F:maltose epimerase activity"/>
    <property type="evidence" value="ECO:0007669"/>
    <property type="project" value="UniProtKB-EC"/>
</dbReference>
<dbReference type="GO" id="GO:0030246">
    <property type="term" value="F:carbohydrate binding"/>
    <property type="evidence" value="ECO:0007669"/>
    <property type="project" value="InterPro"/>
</dbReference>
<evidence type="ECO:0000256" key="1">
    <source>
        <dbReference type="ARBA" id="ARBA00001614"/>
    </source>
</evidence>
<evidence type="ECO:0000256" key="2">
    <source>
        <dbReference type="ARBA" id="ARBA00005028"/>
    </source>
</evidence>
<dbReference type="EMBL" id="AZFT01000009">
    <property type="protein sequence ID" value="KRL87139.1"/>
    <property type="molecule type" value="Genomic_DNA"/>
</dbReference>
<evidence type="ECO:0000256" key="5">
    <source>
        <dbReference type="ARBA" id="ARBA00023277"/>
    </source>
</evidence>
<dbReference type="Gene3D" id="2.70.98.10">
    <property type="match status" value="1"/>
</dbReference>
<dbReference type="STRING" id="1423724.FC32_GL000433"/>
<dbReference type="GO" id="GO:0006006">
    <property type="term" value="P:glucose metabolic process"/>
    <property type="evidence" value="ECO:0007669"/>
    <property type="project" value="TreeGrafter"/>
</dbReference>
<dbReference type="PANTHER" id="PTHR10091">
    <property type="entry name" value="ALDOSE-1-EPIMERASE"/>
    <property type="match status" value="1"/>
</dbReference>
<evidence type="ECO:0000256" key="6">
    <source>
        <dbReference type="PIRNR" id="PIRNR005096"/>
    </source>
</evidence>
<dbReference type="Pfam" id="PF01263">
    <property type="entry name" value="Aldose_epim"/>
    <property type="match status" value="1"/>
</dbReference>
<protein>
    <recommendedName>
        <fullName evidence="6">Maltose epimerase</fullName>
        <ecNumber evidence="6">5.1.3.21</ecNumber>
    </recommendedName>
</protein>
<feature type="active site" description="Proton acceptor" evidence="7">
    <location>
        <position position="309"/>
    </location>
</feature>
<organism evidence="10 11">
    <name type="scientific">Ligilactobacillus apodemi DSM 16634 = JCM 16172</name>
    <dbReference type="NCBI Taxonomy" id="1423724"/>
    <lineage>
        <taxon>Bacteria</taxon>
        <taxon>Bacillati</taxon>
        <taxon>Bacillota</taxon>
        <taxon>Bacilli</taxon>
        <taxon>Lactobacillales</taxon>
        <taxon>Lactobacillaceae</taxon>
        <taxon>Ligilactobacillus</taxon>
    </lineage>
</organism>
<dbReference type="PATRIC" id="fig|1423724.4.peg.454"/>
<dbReference type="InterPro" id="IPR015443">
    <property type="entry name" value="Aldose_1-epimerase"/>
</dbReference>
<keyword evidence="11" id="KW-1185">Reference proteome</keyword>
<dbReference type="InterPro" id="IPR014718">
    <property type="entry name" value="GH-type_carb-bd"/>
</dbReference>
<evidence type="ECO:0000313" key="10">
    <source>
        <dbReference type="EMBL" id="KRL87139.1"/>
    </source>
</evidence>
<dbReference type="UniPathway" id="UPA00242"/>
<feature type="active site" description="Proton donor" evidence="7">
    <location>
        <position position="179"/>
    </location>
</feature>
<reference evidence="10 11" key="1">
    <citation type="journal article" date="2015" name="Genome Announc.">
        <title>Expanding the biotechnology potential of lactobacilli through comparative genomics of 213 strains and associated genera.</title>
        <authorList>
            <person name="Sun Z."/>
            <person name="Harris H.M."/>
            <person name="McCann A."/>
            <person name="Guo C."/>
            <person name="Argimon S."/>
            <person name="Zhang W."/>
            <person name="Yang X."/>
            <person name="Jeffery I.B."/>
            <person name="Cooney J.C."/>
            <person name="Kagawa T.F."/>
            <person name="Liu W."/>
            <person name="Song Y."/>
            <person name="Salvetti E."/>
            <person name="Wrobel A."/>
            <person name="Rasinkangas P."/>
            <person name="Parkhill J."/>
            <person name="Rea M.C."/>
            <person name="O'Sullivan O."/>
            <person name="Ritari J."/>
            <person name="Douillard F.P."/>
            <person name="Paul Ross R."/>
            <person name="Yang R."/>
            <person name="Briner A.E."/>
            <person name="Felis G.E."/>
            <person name="de Vos W.M."/>
            <person name="Barrangou R."/>
            <person name="Klaenhammer T.R."/>
            <person name="Caufield P.W."/>
            <person name="Cui Y."/>
            <person name="Zhang H."/>
            <person name="O'Toole P.W."/>
        </authorList>
    </citation>
    <scope>NUCLEOTIDE SEQUENCE [LARGE SCALE GENOMIC DNA]</scope>
    <source>
        <strain evidence="10 11">DSM 16634</strain>
    </source>
</reference>